<proteinExistence type="predicted"/>
<organism evidence="5 6">
    <name type="scientific">Staurois parvus</name>
    <dbReference type="NCBI Taxonomy" id="386267"/>
    <lineage>
        <taxon>Eukaryota</taxon>
        <taxon>Metazoa</taxon>
        <taxon>Chordata</taxon>
        <taxon>Craniata</taxon>
        <taxon>Vertebrata</taxon>
        <taxon>Euteleostomi</taxon>
        <taxon>Amphibia</taxon>
        <taxon>Batrachia</taxon>
        <taxon>Anura</taxon>
        <taxon>Neobatrachia</taxon>
        <taxon>Ranoidea</taxon>
        <taxon>Ranidae</taxon>
        <taxon>Staurois</taxon>
    </lineage>
</organism>
<sequence>MKSNVPELRGQFPLSISLVLRLMLLAAKADDKEDAKAKVLSVLKHSLMTFKHQNETQVLKLYCVFSMQFLLSEGYLNEDCYPTEFTGLVTHLHYHEPSNFVFVAFLEKGLFHQLCKPLPEDSTKFPDSVMQTLVVILANLFGRSYLAPCRRSLQNFYQSK</sequence>
<reference evidence="5" key="1">
    <citation type="submission" date="2023-05" db="EMBL/GenBank/DDBJ databases">
        <authorList>
            <person name="Stuckert A."/>
        </authorList>
    </citation>
    <scope>NUCLEOTIDE SEQUENCE</scope>
</reference>
<evidence type="ECO:0000313" key="5">
    <source>
        <dbReference type="EMBL" id="CAI9576479.1"/>
    </source>
</evidence>
<evidence type="ECO:0000256" key="3">
    <source>
        <dbReference type="SAM" id="SignalP"/>
    </source>
</evidence>
<feature type="non-terminal residue" evidence="5">
    <location>
        <position position="160"/>
    </location>
</feature>
<protein>
    <recommendedName>
        <fullName evidence="4">DDX60-like winged helix domain-containing protein</fullName>
    </recommendedName>
</protein>
<comment type="caution">
    <text evidence="5">The sequence shown here is derived from an EMBL/GenBank/DDBJ whole genome shotgun (WGS) entry which is preliminary data.</text>
</comment>
<evidence type="ECO:0000259" key="4">
    <source>
        <dbReference type="Pfam" id="PF26076"/>
    </source>
</evidence>
<feature type="signal peptide" evidence="3">
    <location>
        <begin position="1"/>
        <end position="29"/>
    </location>
</feature>
<gene>
    <name evidence="5" type="ORF">SPARVUS_LOCUS8524326</name>
</gene>
<evidence type="ECO:0000256" key="2">
    <source>
        <dbReference type="ARBA" id="ARBA00022806"/>
    </source>
</evidence>
<dbReference type="EMBL" id="CATNWA010014833">
    <property type="protein sequence ID" value="CAI9576479.1"/>
    <property type="molecule type" value="Genomic_DNA"/>
</dbReference>
<keyword evidence="2" id="KW-0067">ATP-binding</keyword>
<dbReference type="InterPro" id="IPR052431">
    <property type="entry name" value="SKI2_subfamily_helicases"/>
</dbReference>
<evidence type="ECO:0000313" key="6">
    <source>
        <dbReference type="Proteomes" id="UP001162483"/>
    </source>
</evidence>
<accession>A0ABN9DV09</accession>
<dbReference type="Proteomes" id="UP001162483">
    <property type="component" value="Unassembled WGS sequence"/>
</dbReference>
<keyword evidence="6" id="KW-1185">Reference proteome</keyword>
<name>A0ABN9DV09_9NEOB</name>
<evidence type="ECO:0000256" key="1">
    <source>
        <dbReference type="ARBA" id="ARBA00022801"/>
    </source>
</evidence>
<keyword evidence="3" id="KW-0732">Signal</keyword>
<feature type="chain" id="PRO_5045705607" description="DDX60-like winged helix domain-containing protein" evidence="3">
    <location>
        <begin position="30"/>
        <end position="160"/>
    </location>
</feature>
<keyword evidence="1" id="KW-0378">Hydrolase</keyword>
<keyword evidence="2" id="KW-0347">Helicase</keyword>
<dbReference type="Pfam" id="PF26076">
    <property type="entry name" value="WHD_DDX60"/>
    <property type="match status" value="1"/>
</dbReference>
<dbReference type="PANTHER" id="PTHR44533">
    <property type="entry name" value="DEAD/H RNA HELICASE, PUTATIVE-RELATED"/>
    <property type="match status" value="1"/>
</dbReference>
<dbReference type="PANTHER" id="PTHR44533:SF4">
    <property type="entry name" value="DEAD_H RNA HELICASE, PUTATIVE-RELATED"/>
    <property type="match status" value="1"/>
</dbReference>
<feature type="domain" description="DDX60-like winged helix" evidence="4">
    <location>
        <begin position="8"/>
        <end position="90"/>
    </location>
</feature>
<keyword evidence="2" id="KW-0547">Nucleotide-binding</keyword>
<dbReference type="InterPro" id="IPR059032">
    <property type="entry name" value="WHD_DDX60"/>
</dbReference>